<dbReference type="Proteomes" id="UP000321570">
    <property type="component" value="Unassembled WGS sequence"/>
</dbReference>
<accession>A0A564Z6Y3</accession>
<sequence>MLSNSFKADITLGAEVIGRYHGVTVIVDSGMEWNGIQTRELANELSDGWRSGWMDGWRGGWMEGWRGGWMEGWRGGWMEWKSADQDHIMKSDFKSIF</sequence>
<gene>
    <name evidence="1" type="ORF">WMSIL1_LOCUS13152</name>
</gene>
<name>A0A564Z6Y3_HYMDI</name>
<reference evidence="1 2" key="1">
    <citation type="submission" date="2019-07" db="EMBL/GenBank/DDBJ databases">
        <authorList>
            <person name="Jastrzebski P J."/>
            <person name="Paukszto L."/>
            <person name="Jastrzebski P J."/>
        </authorList>
    </citation>
    <scope>NUCLEOTIDE SEQUENCE [LARGE SCALE GENOMIC DNA]</scope>
    <source>
        <strain evidence="1 2">WMS-il1</strain>
    </source>
</reference>
<proteinExistence type="predicted"/>
<evidence type="ECO:0000313" key="2">
    <source>
        <dbReference type="Proteomes" id="UP000321570"/>
    </source>
</evidence>
<protein>
    <submittedName>
        <fullName evidence="1">Uncharacterized protein</fullName>
    </submittedName>
</protein>
<dbReference type="AlphaFoldDB" id="A0A564Z6Y3"/>
<evidence type="ECO:0000313" key="1">
    <source>
        <dbReference type="EMBL" id="VUZ55277.1"/>
    </source>
</evidence>
<keyword evidence="2" id="KW-1185">Reference proteome</keyword>
<organism evidence="1 2">
    <name type="scientific">Hymenolepis diminuta</name>
    <name type="common">Rat tapeworm</name>
    <dbReference type="NCBI Taxonomy" id="6216"/>
    <lineage>
        <taxon>Eukaryota</taxon>
        <taxon>Metazoa</taxon>
        <taxon>Spiralia</taxon>
        <taxon>Lophotrochozoa</taxon>
        <taxon>Platyhelminthes</taxon>
        <taxon>Cestoda</taxon>
        <taxon>Eucestoda</taxon>
        <taxon>Cyclophyllidea</taxon>
        <taxon>Hymenolepididae</taxon>
        <taxon>Hymenolepis</taxon>
    </lineage>
</organism>
<dbReference type="EMBL" id="CABIJS010000690">
    <property type="protein sequence ID" value="VUZ55277.1"/>
    <property type="molecule type" value="Genomic_DNA"/>
</dbReference>